<dbReference type="Proteomes" id="UP000682733">
    <property type="component" value="Unassembled WGS sequence"/>
</dbReference>
<dbReference type="EMBL" id="CAJOBA010049874">
    <property type="protein sequence ID" value="CAF4228552.1"/>
    <property type="molecule type" value="Genomic_DNA"/>
</dbReference>
<dbReference type="EMBL" id="CAJNOK010028090">
    <property type="protein sequence ID" value="CAF1430348.1"/>
    <property type="molecule type" value="Genomic_DNA"/>
</dbReference>
<gene>
    <name evidence="2" type="ORF">OVA965_LOCUS34017</name>
    <name evidence="3" type="ORF">TMI583_LOCUS34927</name>
</gene>
<evidence type="ECO:0000313" key="4">
    <source>
        <dbReference type="Proteomes" id="UP000677228"/>
    </source>
</evidence>
<comment type="caution">
    <text evidence="2">The sequence shown here is derived from an EMBL/GenBank/DDBJ whole genome shotgun (WGS) entry which is preliminary data.</text>
</comment>
<name>A0A8S2FD84_9BILA</name>
<reference evidence="2" key="1">
    <citation type="submission" date="2021-02" db="EMBL/GenBank/DDBJ databases">
        <authorList>
            <person name="Nowell W R."/>
        </authorList>
    </citation>
    <scope>NUCLEOTIDE SEQUENCE</scope>
</reference>
<dbReference type="Proteomes" id="UP000677228">
    <property type="component" value="Unassembled WGS sequence"/>
</dbReference>
<feature type="region of interest" description="Disordered" evidence="1">
    <location>
        <begin position="1"/>
        <end position="23"/>
    </location>
</feature>
<evidence type="ECO:0000256" key="1">
    <source>
        <dbReference type="SAM" id="MobiDB-lite"/>
    </source>
</evidence>
<evidence type="ECO:0000313" key="2">
    <source>
        <dbReference type="EMBL" id="CAF1430348.1"/>
    </source>
</evidence>
<organism evidence="2 4">
    <name type="scientific">Didymodactylos carnosus</name>
    <dbReference type="NCBI Taxonomy" id="1234261"/>
    <lineage>
        <taxon>Eukaryota</taxon>
        <taxon>Metazoa</taxon>
        <taxon>Spiralia</taxon>
        <taxon>Gnathifera</taxon>
        <taxon>Rotifera</taxon>
        <taxon>Eurotatoria</taxon>
        <taxon>Bdelloidea</taxon>
        <taxon>Philodinida</taxon>
        <taxon>Philodinidae</taxon>
        <taxon>Didymodactylos</taxon>
    </lineage>
</organism>
<feature type="non-terminal residue" evidence="2">
    <location>
        <position position="1"/>
    </location>
</feature>
<accession>A0A8S2FD84</accession>
<evidence type="ECO:0000313" key="3">
    <source>
        <dbReference type="EMBL" id="CAF4228552.1"/>
    </source>
</evidence>
<proteinExistence type="predicted"/>
<sequence>QNIEDEEMLSVPIEAQHQSGESTNDYALIDESLQRHIVF</sequence>
<protein>
    <submittedName>
        <fullName evidence="2">Uncharacterized protein</fullName>
    </submittedName>
</protein>
<dbReference type="AlphaFoldDB" id="A0A8S2FD84"/>